<dbReference type="EMBL" id="RSCJ01000064">
    <property type="protein sequence ID" value="RUR72028.1"/>
    <property type="molecule type" value="Genomic_DNA"/>
</dbReference>
<gene>
    <name evidence="1" type="ORF">PCC6912_65780</name>
</gene>
<dbReference type="InterPro" id="IPR014919">
    <property type="entry name" value="XisH"/>
</dbReference>
<dbReference type="GO" id="GO:0003676">
    <property type="term" value="F:nucleic acid binding"/>
    <property type="evidence" value="ECO:0007669"/>
    <property type="project" value="InterPro"/>
</dbReference>
<accession>A0A3S0ZK42</accession>
<reference evidence="1 2" key="1">
    <citation type="journal article" date="2019" name="Genome Biol. Evol.">
        <title>Day and night: Metabolic profiles and evolutionary relationships of six axenic non-marine cyanobacteria.</title>
        <authorList>
            <person name="Will S.E."/>
            <person name="Henke P."/>
            <person name="Boedeker C."/>
            <person name="Huang S."/>
            <person name="Brinkmann H."/>
            <person name="Rohde M."/>
            <person name="Jarek M."/>
            <person name="Friedl T."/>
            <person name="Seufert S."/>
            <person name="Schumacher M."/>
            <person name="Overmann J."/>
            <person name="Neumann-Schaal M."/>
            <person name="Petersen J."/>
        </authorList>
    </citation>
    <scope>NUCLEOTIDE SEQUENCE [LARGE SCALE GENOMIC DNA]</scope>
    <source>
        <strain evidence="1 2">PCC 6912</strain>
    </source>
</reference>
<dbReference type="AlphaFoldDB" id="A0A3S0ZK42"/>
<keyword evidence="2" id="KW-1185">Reference proteome</keyword>
<dbReference type="RefSeq" id="WP_016874050.1">
    <property type="nucleotide sequence ID" value="NZ_AJLN01000118.1"/>
</dbReference>
<evidence type="ECO:0000313" key="2">
    <source>
        <dbReference type="Proteomes" id="UP000268857"/>
    </source>
</evidence>
<dbReference type="Pfam" id="PF08814">
    <property type="entry name" value="XisH"/>
    <property type="match status" value="1"/>
</dbReference>
<dbReference type="Proteomes" id="UP000268857">
    <property type="component" value="Unassembled WGS sequence"/>
</dbReference>
<name>A0A3S0ZK42_CHLFR</name>
<organism evidence="1 2">
    <name type="scientific">Chlorogloeopsis fritschii PCC 6912</name>
    <dbReference type="NCBI Taxonomy" id="211165"/>
    <lineage>
        <taxon>Bacteria</taxon>
        <taxon>Bacillati</taxon>
        <taxon>Cyanobacteriota</taxon>
        <taxon>Cyanophyceae</taxon>
        <taxon>Nostocales</taxon>
        <taxon>Chlorogloeopsidaceae</taxon>
        <taxon>Chlorogloeopsis</taxon>
    </lineage>
</organism>
<dbReference type="InterPro" id="IPR011856">
    <property type="entry name" value="tRNA_endonuc-like_dom_sf"/>
</dbReference>
<comment type="caution">
    <text evidence="1">The sequence shown here is derived from an EMBL/GenBank/DDBJ whole genome shotgun (WGS) entry which is preliminary data.</text>
</comment>
<proteinExistence type="predicted"/>
<sequence length="76" mass="8480">MNLSIYKWLRIYKLGYALRCTNASYKIGDRTALIKDGWNMTHDPLQIKVGGVDMAFAGSRAGAIARLMKTAIALFQ</sequence>
<evidence type="ECO:0000313" key="1">
    <source>
        <dbReference type="EMBL" id="RUR72028.1"/>
    </source>
</evidence>
<dbReference type="Gene3D" id="3.40.1350.10">
    <property type="match status" value="1"/>
</dbReference>
<protein>
    <submittedName>
        <fullName evidence="1">Uncharacterized protein</fullName>
    </submittedName>
</protein>